<keyword evidence="6" id="KW-0479">Metal-binding</keyword>
<keyword evidence="8" id="KW-0378">Hydrolase</keyword>
<evidence type="ECO:0000256" key="11">
    <source>
        <dbReference type="ARBA" id="ARBA00023136"/>
    </source>
</evidence>
<feature type="chain" id="PRO_5030097642" evidence="13">
    <location>
        <begin position="20"/>
        <end position="345"/>
    </location>
</feature>
<evidence type="ECO:0000313" key="15">
    <source>
        <dbReference type="Proteomes" id="UP000474077"/>
    </source>
</evidence>
<dbReference type="Pfam" id="PF01963">
    <property type="entry name" value="TraB_PrgY_gumN"/>
    <property type="match status" value="1"/>
</dbReference>
<evidence type="ECO:0000256" key="7">
    <source>
        <dbReference type="ARBA" id="ARBA00022729"/>
    </source>
</evidence>
<dbReference type="Proteomes" id="UP000474077">
    <property type="component" value="Unassembled WGS sequence"/>
</dbReference>
<sequence length="345" mass="39932">MKNLTLLIIALLSSILSQAQVTEAPVKLEDALLWEISGNGLDKPSFLFGTFHPIEERNFETFLKQIQGFHRSFDATSQFVTEVDISIVKDVYQNSYGDRFLPVDSAYSKMLNKEDLSLLDSITLKYFNGKADEVKLSPNYLYLFCAATFRRESLKKEQLTDSTKSEGYFLDSYLYDKAIEKGSIIRGLDTREMREKLLYRTYWNADSLPKTLMESTTRLIELLKEFKKDSNQIPEEDYEKQREKTIQAMKRAYFDKQDLWMVDKCAKKLGEIDFQNNKSDSVAIDYLENQMKIALHERNQLWIQQIPNLIKKEPSFIAVGALHLCGETGLINQLRSIGYTINPVK</sequence>
<gene>
    <name evidence="14" type="ORF">GA560_06930</name>
</gene>
<evidence type="ECO:0000256" key="12">
    <source>
        <dbReference type="ARBA" id="ARBA00023180"/>
    </source>
</evidence>
<evidence type="ECO:0000256" key="9">
    <source>
        <dbReference type="ARBA" id="ARBA00022989"/>
    </source>
</evidence>
<organism evidence="14 15">
    <name type="scientific">Bacteroides xylanisolvens</name>
    <dbReference type="NCBI Taxonomy" id="371601"/>
    <lineage>
        <taxon>Bacteria</taxon>
        <taxon>Pseudomonadati</taxon>
        <taxon>Bacteroidota</taxon>
        <taxon>Bacteroidia</taxon>
        <taxon>Bacteroidales</taxon>
        <taxon>Bacteroidaceae</taxon>
        <taxon>Bacteroides</taxon>
    </lineage>
</organism>
<evidence type="ECO:0000256" key="13">
    <source>
        <dbReference type="SAM" id="SignalP"/>
    </source>
</evidence>
<keyword evidence="11" id="KW-0472">Membrane</keyword>
<proteinExistence type="predicted"/>
<evidence type="ECO:0000256" key="6">
    <source>
        <dbReference type="ARBA" id="ARBA00022723"/>
    </source>
</evidence>
<dbReference type="PANTHER" id="PTHR31120">
    <property type="entry name" value="METALLOPROTEASE TIKI"/>
    <property type="match status" value="1"/>
</dbReference>
<dbReference type="GO" id="GO:0006508">
    <property type="term" value="P:proteolysis"/>
    <property type="evidence" value="ECO:0007669"/>
    <property type="project" value="UniProtKB-KW"/>
</dbReference>
<dbReference type="GO" id="GO:0004222">
    <property type="term" value="F:metalloendopeptidase activity"/>
    <property type="evidence" value="ECO:0007669"/>
    <property type="project" value="TreeGrafter"/>
</dbReference>
<dbReference type="GO" id="GO:0030178">
    <property type="term" value="P:negative regulation of Wnt signaling pathway"/>
    <property type="evidence" value="ECO:0007669"/>
    <property type="project" value="InterPro"/>
</dbReference>
<dbReference type="GO" id="GO:0016020">
    <property type="term" value="C:membrane"/>
    <property type="evidence" value="ECO:0007669"/>
    <property type="project" value="UniProtKB-SubCell"/>
</dbReference>
<feature type="signal peptide" evidence="13">
    <location>
        <begin position="1"/>
        <end position="19"/>
    </location>
</feature>
<dbReference type="InterPro" id="IPR002816">
    <property type="entry name" value="TraB/PrgY/GumN_fam"/>
</dbReference>
<dbReference type="EMBL" id="WDER01000013">
    <property type="protein sequence ID" value="KAB6084692.1"/>
    <property type="molecule type" value="Genomic_DNA"/>
</dbReference>
<evidence type="ECO:0000313" key="14">
    <source>
        <dbReference type="EMBL" id="KAB6084692.1"/>
    </source>
</evidence>
<reference evidence="14 15" key="1">
    <citation type="journal article" date="2019" name="Nat. Med.">
        <title>A library of human gut bacterial isolates paired with longitudinal multiomics data enables mechanistic microbiome research.</title>
        <authorList>
            <person name="Poyet M."/>
            <person name="Groussin M."/>
            <person name="Gibbons S.M."/>
            <person name="Avila-Pacheco J."/>
            <person name="Jiang X."/>
            <person name="Kearney S.M."/>
            <person name="Perrotta A.R."/>
            <person name="Berdy B."/>
            <person name="Zhao S."/>
            <person name="Lieberman T.D."/>
            <person name="Swanson P.K."/>
            <person name="Smith M."/>
            <person name="Roesemann S."/>
            <person name="Alexander J.E."/>
            <person name="Rich S.A."/>
            <person name="Livny J."/>
            <person name="Vlamakis H."/>
            <person name="Clish C."/>
            <person name="Bullock K."/>
            <person name="Deik A."/>
            <person name="Scott J."/>
            <person name="Pierce K.A."/>
            <person name="Xavier R.J."/>
            <person name="Alm E.J."/>
        </authorList>
    </citation>
    <scope>NUCLEOTIDE SEQUENCE [LARGE SCALE GENOMIC DNA]</scope>
    <source>
        <strain evidence="14 15">BIOML-A73</strain>
    </source>
</reference>
<dbReference type="RefSeq" id="WP_151922094.1">
    <property type="nucleotide sequence ID" value="NZ_RCXZ01000022.1"/>
</dbReference>
<keyword evidence="4" id="KW-0645">Protease</keyword>
<evidence type="ECO:0000256" key="10">
    <source>
        <dbReference type="ARBA" id="ARBA00023049"/>
    </source>
</evidence>
<dbReference type="CDD" id="cd14789">
    <property type="entry name" value="Tiki"/>
    <property type="match status" value="1"/>
</dbReference>
<comment type="caution">
    <text evidence="14">The sequence shown here is derived from an EMBL/GenBank/DDBJ whole genome shotgun (WGS) entry which is preliminary data.</text>
</comment>
<keyword evidence="12" id="KW-0325">Glycoprotein</keyword>
<dbReference type="PANTHER" id="PTHR31120:SF6">
    <property type="entry name" value="METALLOPROTEASE TIKI HOMOLOG"/>
    <property type="match status" value="1"/>
</dbReference>
<accession>A0A4Q5DBP0</accession>
<comment type="cofactor">
    <cofactor evidence="1">
        <name>Mn(2+)</name>
        <dbReference type="ChEBI" id="CHEBI:29035"/>
    </cofactor>
</comment>
<keyword evidence="9" id="KW-1133">Transmembrane helix</keyword>
<keyword evidence="5" id="KW-0812">Transmembrane</keyword>
<evidence type="ECO:0000256" key="2">
    <source>
        <dbReference type="ARBA" id="ARBA00001941"/>
    </source>
</evidence>
<evidence type="ECO:0000256" key="4">
    <source>
        <dbReference type="ARBA" id="ARBA00022670"/>
    </source>
</evidence>
<evidence type="ECO:0000256" key="8">
    <source>
        <dbReference type="ARBA" id="ARBA00022801"/>
    </source>
</evidence>
<evidence type="ECO:0000256" key="3">
    <source>
        <dbReference type="ARBA" id="ARBA00004479"/>
    </source>
</evidence>
<evidence type="ECO:0000256" key="1">
    <source>
        <dbReference type="ARBA" id="ARBA00001936"/>
    </source>
</evidence>
<keyword evidence="7 13" id="KW-0732">Signal</keyword>
<dbReference type="AlphaFoldDB" id="A0A4Q5DBP0"/>
<dbReference type="InterPro" id="IPR040230">
    <property type="entry name" value="TIKI1/2-like"/>
</dbReference>
<dbReference type="GO" id="GO:0046872">
    <property type="term" value="F:metal ion binding"/>
    <property type="evidence" value="ECO:0007669"/>
    <property type="project" value="UniProtKB-KW"/>
</dbReference>
<protein>
    <submittedName>
        <fullName evidence="14">TraB/GumN family protein</fullName>
    </submittedName>
</protein>
<name>A0A4Q5DBP0_9BACE</name>
<comment type="subcellular location">
    <subcellularLocation>
        <location evidence="3">Membrane</location>
        <topology evidence="3">Single-pass type I membrane protein</topology>
    </subcellularLocation>
</comment>
<comment type="cofactor">
    <cofactor evidence="2">
        <name>Co(2+)</name>
        <dbReference type="ChEBI" id="CHEBI:48828"/>
    </cofactor>
</comment>
<keyword evidence="10" id="KW-0482">Metalloprotease</keyword>
<evidence type="ECO:0000256" key="5">
    <source>
        <dbReference type="ARBA" id="ARBA00022692"/>
    </source>
</evidence>